<reference evidence="2 3" key="1">
    <citation type="submission" date="2019-07" db="EMBL/GenBank/DDBJ databases">
        <title>WGS assembly of Gossypium tomentosum.</title>
        <authorList>
            <person name="Chen Z.J."/>
            <person name="Sreedasyam A."/>
            <person name="Ando A."/>
            <person name="Song Q."/>
            <person name="De L."/>
            <person name="Hulse-Kemp A."/>
            <person name="Ding M."/>
            <person name="Ye W."/>
            <person name="Kirkbride R."/>
            <person name="Jenkins J."/>
            <person name="Plott C."/>
            <person name="Lovell J."/>
            <person name="Lin Y.-M."/>
            <person name="Vaughn R."/>
            <person name="Liu B."/>
            <person name="Li W."/>
            <person name="Simpson S."/>
            <person name="Scheffler B."/>
            <person name="Saski C."/>
            <person name="Grover C."/>
            <person name="Hu G."/>
            <person name="Conover J."/>
            <person name="Carlson J."/>
            <person name="Shu S."/>
            <person name="Boston L."/>
            <person name="Williams M."/>
            <person name="Peterson D."/>
            <person name="Mcgee K."/>
            <person name="Jones D."/>
            <person name="Wendel J."/>
            <person name="Stelly D."/>
            <person name="Grimwood J."/>
            <person name="Schmutz J."/>
        </authorList>
    </citation>
    <scope>NUCLEOTIDE SEQUENCE [LARGE SCALE GENOMIC DNA]</scope>
    <source>
        <strain evidence="2">7179.01</strain>
    </source>
</reference>
<dbReference type="AlphaFoldDB" id="A0A5D2MYT5"/>
<dbReference type="Proteomes" id="UP000322667">
    <property type="component" value="Chromosome A12"/>
</dbReference>
<evidence type="ECO:0000256" key="1">
    <source>
        <dbReference type="SAM" id="MobiDB-lite"/>
    </source>
</evidence>
<organism evidence="2 3">
    <name type="scientific">Gossypium tomentosum</name>
    <name type="common">Hawaiian cotton</name>
    <name type="synonym">Gossypium sandvicense</name>
    <dbReference type="NCBI Taxonomy" id="34277"/>
    <lineage>
        <taxon>Eukaryota</taxon>
        <taxon>Viridiplantae</taxon>
        <taxon>Streptophyta</taxon>
        <taxon>Embryophyta</taxon>
        <taxon>Tracheophyta</taxon>
        <taxon>Spermatophyta</taxon>
        <taxon>Magnoliopsida</taxon>
        <taxon>eudicotyledons</taxon>
        <taxon>Gunneridae</taxon>
        <taxon>Pentapetalae</taxon>
        <taxon>rosids</taxon>
        <taxon>malvids</taxon>
        <taxon>Malvales</taxon>
        <taxon>Malvaceae</taxon>
        <taxon>Malvoideae</taxon>
        <taxon>Gossypium</taxon>
    </lineage>
</organism>
<keyword evidence="3" id="KW-1185">Reference proteome</keyword>
<feature type="region of interest" description="Disordered" evidence="1">
    <location>
        <begin position="1"/>
        <end position="40"/>
    </location>
</feature>
<dbReference type="EMBL" id="CM017621">
    <property type="protein sequence ID" value="TYH96192.1"/>
    <property type="molecule type" value="Genomic_DNA"/>
</dbReference>
<feature type="compositionally biased region" description="Gly residues" evidence="1">
    <location>
        <begin position="24"/>
        <end position="40"/>
    </location>
</feature>
<evidence type="ECO:0000313" key="3">
    <source>
        <dbReference type="Proteomes" id="UP000322667"/>
    </source>
</evidence>
<name>A0A5D2MYT5_GOSTO</name>
<proteinExistence type="predicted"/>
<sequence>MGRSPVRSPDCRRPSCTVAEKGRAGGGCGGDRGWYGGGRG</sequence>
<gene>
    <name evidence="2" type="ORF">ES332_A12G161500v1</name>
</gene>
<accession>A0A5D2MYT5</accession>
<protein>
    <submittedName>
        <fullName evidence="2">Uncharacterized protein</fullName>
    </submittedName>
</protein>
<evidence type="ECO:0000313" key="2">
    <source>
        <dbReference type="EMBL" id="TYH96192.1"/>
    </source>
</evidence>